<evidence type="ECO:0000313" key="2">
    <source>
        <dbReference type="EMBL" id="KAG2114641.1"/>
    </source>
</evidence>
<dbReference type="GeneID" id="64698386"/>
<organism evidence="2 3">
    <name type="scientific">Suillus discolor</name>
    <dbReference type="NCBI Taxonomy" id="1912936"/>
    <lineage>
        <taxon>Eukaryota</taxon>
        <taxon>Fungi</taxon>
        <taxon>Dikarya</taxon>
        <taxon>Basidiomycota</taxon>
        <taxon>Agaricomycotina</taxon>
        <taxon>Agaricomycetes</taxon>
        <taxon>Agaricomycetidae</taxon>
        <taxon>Boletales</taxon>
        <taxon>Suillineae</taxon>
        <taxon>Suillaceae</taxon>
        <taxon>Suillus</taxon>
    </lineage>
</organism>
<sequence length="168" mass="18442">MYQFIEKVVEQCGIPLCTILKHLGNAFSTLFEKLKKLFPPPSEAPGHEKRMDKMNTTLDRVEECFLQVFSKLGVSKEFLQSLTGPLKTAVKYVVVTIGDIWEQHPYLVAILLCIAIGMILSQCLPAILGFGPLGPVKGGIAAWLQGWVFGGAVPAGSWFAILQHLAMV</sequence>
<dbReference type="OrthoDB" id="440424at2759"/>
<comment type="caution">
    <text evidence="2">The sequence shown here is derived from an EMBL/GenBank/DDBJ whole genome shotgun (WGS) entry which is preliminary data.</text>
</comment>
<dbReference type="InterPro" id="IPR038213">
    <property type="entry name" value="IFI6/IFI27-like_sf"/>
</dbReference>
<evidence type="ECO:0000256" key="1">
    <source>
        <dbReference type="SAM" id="Phobius"/>
    </source>
</evidence>
<name>A0A9P7FFW5_9AGAM</name>
<proteinExistence type="predicted"/>
<keyword evidence="1" id="KW-0472">Membrane</keyword>
<feature type="transmembrane region" description="Helical" evidence="1">
    <location>
        <begin position="106"/>
        <end position="128"/>
    </location>
</feature>
<feature type="transmembrane region" description="Helical" evidence="1">
    <location>
        <begin position="140"/>
        <end position="162"/>
    </location>
</feature>
<keyword evidence="1" id="KW-0812">Transmembrane</keyword>
<keyword evidence="1" id="KW-1133">Transmembrane helix</keyword>
<dbReference type="RefSeq" id="XP_041296589.1">
    <property type="nucleotide sequence ID" value="XM_041436127.1"/>
</dbReference>
<gene>
    <name evidence="2" type="ORF">F5147DRAFT_677544</name>
</gene>
<dbReference type="Proteomes" id="UP000823399">
    <property type="component" value="Unassembled WGS sequence"/>
</dbReference>
<keyword evidence="3" id="KW-1185">Reference proteome</keyword>
<protein>
    <submittedName>
        <fullName evidence="2">Uncharacterized protein</fullName>
    </submittedName>
</protein>
<dbReference type="AlphaFoldDB" id="A0A9P7FFW5"/>
<dbReference type="EMBL" id="JABBWM010000009">
    <property type="protein sequence ID" value="KAG2114641.1"/>
    <property type="molecule type" value="Genomic_DNA"/>
</dbReference>
<evidence type="ECO:0000313" key="3">
    <source>
        <dbReference type="Proteomes" id="UP000823399"/>
    </source>
</evidence>
<reference evidence="2" key="1">
    <citation type="journal article" date="2020" name="New Phytol.">
        <title>Comparative genomics reveals dynamic genome evolution in host specialist ectomycorrhizal fungi.</title>
        <authorList>
            <person name="Lofgren L.A."/>
            <person name="Nguyen N.H."/>
            <person name="Vilgalys R."/>
            <person name="Ruytinx J."/>
            <person name="Liao H.L."/>
            <person name="Branco S."/>
            <person name="Kuo A."/>
            <person name="LaButti K."/>
            <person name="Lipzen A."/>
            <person name="Andreopoulos W."/>
            <person name="Pangilinan J."/>
            <person name="Riley R."/>
            <person name="Hundley H."/>
            <person name="Na H."/>
            <person name="Barry K."/>
            <person name="Grigoriev I.V."/>
            <person name="Stajich J.E."/>
            <person name="Kennedy P.G."/>
        </authorList>
    </citation>
    <scope>NUCLEOTIDE SEQUENCE</scope>
    <source>
        <strain evidence="2">FC423</strain>
    </source>
</reference>
<accession>A0A9P7FFW5</accession>
<dbReference type="Gene3D" id="6.10.110.10">
    <property type="match status" value="1"/>
</dbReference>